<reference evidence="3 4" key="1">
    <citation type="journal article" date="1998" name="DNA Res.">
        <title>Complete sequence and gene organization of the genome of a hyper-thermophilic archaebacterium, Pyrococcus horikoshii OT3.</title>
        <authorList>
            <person name="Kawarabayasi Y."/>
            <person name="Sawada M."/>
            <person name="Horikawa H."/>
            <person name="Haikawa Y."/>
            <person name="Hino Y."/>
            <person name="Yamamoto S."/>
            <person name="Sekine M."/>
            <person name="Baba S."/>
            <person name="Kosugi H."/>
            <person name="Hosoyama A."/>
            <person name="Nagai Y."/>
            <person name="Sakai M."/>
            <person name="Ogura K."/>
            <person name="Otuka R."/>
            <person name="Nakazawa H."/>
            <person name="Takamiya M."/>
            <person name="Ohfuku Y."/>
            <person name="Funahashi T."/>
            <person name="Tanaka T."/>
            <person name="Kudoh Y."/>
            <person name="Yamazaki J."/>
            <person name="Kushida N."/>
            <person name="Oguchi A."/>
            <person name="Aoki K."/>
            <person name="Nakamura Y."/>
            <person name="Robb T.F."/>
            <person name="Horikoshi K."/>
            <person name="Masuchi Y."/>
            <person name="Shizuya H."/>
            <person name="Kikuchi H."/>
        </authorList>
    </citation>
    <scope>NUCLEOTIDE SEQUENCE [LARGE SCALE GENOMIC DNA]</scope>
    <source>
        <strain evidence="4">ATCC 700860 / DSM 12428 / JCM 9974 / NBRC 100139 / OT-3</strain>
    </source>
</reference>
<accession>O59012</accession>
<dbReference type="EMBL" id="BA000001">
    <property type="protein sequence ID" value="BAA30396.1"/>
    <property type="molecule type" value="Genomic_DNA"/>
</dbReference>
<gene>
    <name evidence="3" type="ordered locus">PH1293</name>
</gene>
<keyword evidence="4" id="KW-1185">Reference proteome</keyword>
<dbReference type="EnsemblBacteria" id="BAA30396">
    <property type="protein sequence ID" value="BAA30396"/>
    <property type="gene ID" value="BAA30396"/>
</dbReference>
<dbReference type="KEGG" id="pho:PH1293"/>
<dbReference type="PIR" id="B71075">
    <property type="entry name" value="B71075"/>
</dbReference>
<keyword evidence="2" id="KW-0472">Membrane</keyword>
<evidence type="ECO:0000313" key="3">
    <source>
        <dbReference type="EMBL" id="BAA30396.1"/>
    </source>
</evidence>
<organism evidence="3 4">
    <name type="scientific">Pyrococcus horikoshii (strain ATCC 700860 / DSM 12428 / JCM 9974 / NBRC 100139 / OT-3)</name>
    <dbReference type="NCBI Taxonomy" id="70601"/>
    <lineage>
        <taxon>Archaea</taxon>
        <taxon>Methanobacteriati</taxon>
        <taxon>Methanobacteriota</taxon>
        <taxon>Thermococci</taxon>
        <taxon>Thermococcales</taxon>
        <taxon>Thermococcaceae</taxon>
        <taxon>Pyrococcus</taxon>
    </lineage>
</organism>
<feature type="region of interest" description="Disordered" evidence="1">
    <location>
        <begin position="89"/>
        <end position="112"/>
    </location>
</feature>
<sequence length="112" mass="12361">MIDSDRNVNFLHSFTPWNIFSTIFSILSSCPLKIFILSIISSFVSPFSLNTLARESNQATSYPIAPLQPMQAIPNPGHLALHPALVTGPRQGSPFSRRTHGYPLSLHSRQTG</sequence>
<name>O59012_PYRHO</name>
<dbReference type="AlphaFoldDB" id="O59012"/>
<feature type="transmembrane region" description="Helical" evidence="2">
    <location>
        <begin position="20"/>
        <end position="44"/>
    </location>
</feature>
<evidence type="ECO:0000256" key="2">
    <source>
        <dbReference type="SAM" id="Phobius"/>
    </source>
</evidence>
<proteinExistence type="predicted"/>
<evidence type="ECO:0000313" key="4">
    <source>
        <dbReference type="Proteomes" id="UP000000752"/>
    </source>
</evidence>
<keyword evidence="2" id="KW-0812">Transmembrane</keyword>
<dbReference type="PROSITE" id="PS51257">
    <property type="entry name" value="PROKAR_LIPOPROTEIN"/>
    <property type="match status" value="1"/>
</dbReference>
<dbReference type="Proteomes" id="UP000000752">
    <property type="component" value="Chromosome"/>
</dbReference>
<evidence type="ECO:0000256" key="1">
    <source>
        <dbReference type="SAM" id="MobiDB-lite"/>
    </source>
</evidence>
<protein>
    <submittedName>
        <fullName evidence="3">Uncharacterized protein</fullName>
    </submittedName>
</protein>
<keyword evidence="2" id="KW-1133">Transmembrane helix</keyword>